<dbReference type="EMBL" id="JAHESE010000008">
    <property type="protein sequence ID" value="MBT1708756.1"/>
    <property type="molecule type" value="Genomic_DNA"/>
</dbReference>
<sequence length="620" mass="67767">MKYIIKGHLCGHLCDDCSESLAGVEVLLYLPWQKERIVETTVADTKETFHLVEKEEKAARKSLLIATTKTDEKGDYQFTLDEKYGNTTSFDIDFVCGQVPGNKKSIKDPLQFHLTTIFAQWRLERETDNYYFQWRYCIAAKWWCHIRGRYFDAWVICGHLYVCGTKTPIPGVKVTAWDADFLTDDNLGSAVTDVHGHFRIDYTSRDFKQTFLSPWVNVETDKGNPFTFQSGPDVYFKYEYNSTEIQGETSANRRKNVGYCLCVELCLKELIVPPTGIPASFTKIGNNGNHFINELVASGNPNVIALATGKTPAGQAFFSCIKLRGSLTQKLNGAAMEYSFDTIETNGPGGPEIGVWKKVTASQMCEAEIGTFFTFTGDPMNPISITPYKVGNVSGGVDGSGWIAVPQASNFAPNVNGELLSLNTDTLNGGTVNMAGLVQGQSTTTVAALQQNRFFKIRMRKRAVGNAASEVPAGVSNPVAMFNTIYKSVPQFGSWMPQTSDERGVACIDIQEMIGGGGGTGCTPITDALHVNYTAANPNMGGVSLTLYGPGGPYSIQNVSPVGSVAETFGTATELHNPALVPVSTLDKCAYTVIFSVELKLTNGESQHGNIEDWLSFCKN</sequence>
<organism evidence="1 2">
    <name type="scientific">Dawidia cretensis</name>
    <dbReference type="NCBI Taxonomy" id="2782350"/>
    <lineage>
        <taxon>Bacteria</taxon>
        <taxon>Pseudomonadati</taxon>
        <taxon>Bacteroidota</taxon>
        <taxon>Cytophagia</taxon>
        <taxon>Cytophagales</taxon>
        <taxon>Chryseotaleaceae</taxon>
        <taxon>Dawidia</taxon>
    </lineage>
</organism>
<keyword evidence="2" id="KW-1185">Reference proteome</keyword>
<comment type="caution">
    <text evidence="1">The sequence shown here is derived from an EMBL/GenBank/DDBJ whole genome shotgun (WGS) entry which is preliminary data.</text>
</comment>
<dbReference type="AlphaFoldDB" id="A0AAP2DWU6"/>
<dbReference type="Proteomes" id="UP001319080">
    <property type="component" value="Unassembled WGS sequence"/>
</dbReference>
<dbReference type="InterPro" id="IPR038479">
    <property type="entry name" value="Transthyretin-like_sf"/>
</dbReference>
<name>A0AAP2DWU6_9BACT</name>
<dbReference type="RefSeq" id="WP_254084349.1">
    <property type="nucleotide sequence ID" value="NZ_JAHESE010000008.1"/>
</dbReference>
<protein>
    <submittedName>
        <fullName evidence="1">Uncharacterized protein</fullName>
    </submittedName>
</protein>
<dbReference type="Gene3D" id="2.60.40.3330">
    <property type="match status" value="1"/>
</dbReference>
<evidence type="ECO:0000313" key="2">
    <source>
        <dbReference type="Proteomes" id="UP001319080"/>
    </source>
</evidence>
<gene>
    <name evidence="1" type="ORF">KK062_11000</name>
</gene>
<accession>A0AAP2DWU6</accession>
<reference evidence="1 2" key="1">
    <citation type="submission" date="2021-05" db="EMBL/GenBank/DDBJ databases">
        <title>A Polyphasic approach of four new species of the genus Ohtaekwangia: Ohtaekwangia histidinii sp. nov., Ohtaekwangia cretensis sp. nov., Ohtaekwangia indiensis sp. nov., Ohtaekwangia reichenbachii sp. nov. from diverse environment.</title>
        <authorList>
            <person name="Octaviana S."/>
        </authorList>
    </citation>
    <scope>NUCLEOTIDE SEQUENCE [LARGE SCALE GENOMIC DNA]</scope>
    <source>
        <strain evidence="1 2">PWU5</strain>
    </source>
</reference>
<evidence type="ECO:0000313" key="1">
    <source>
        <dbReference type="EMBL" id="MBT1708756.1"/>
    </source>
</evidence>
<proteinExistence type="predicted"/>